<dbReference type="Gene3D" id="1.10.10.10">
    <property type="entry name" value="Winged helix-like DNA-binding domain superfamily/Winged helix DNA-binding domain"/>
    <property type="match status" value="1"/>
</dbReference>
<evidence type="ECO:0000256" key="1">
    <source>
        <dbReference type="ARBA" id="ARBA00023015"/>
    </source>
</evidence>
<name>A0A9W6V998_9PSEU</name>
<dbReference type="SUPFAM" id="SSF52172">
    <property type="entry name" value="CheY-like"/>
    <property type="match status" value="1"/>
</dbReference>
<dbReference type="Proteomes" id="UP001165042">
    <property type="component" value="Unassembled WGS sequence"/>
</dbReference>
<organism evidence="4 5">
    <name type="scientific">Actinokineospora globicatena</name>
    <dbReference type="NCBI Taxonomy" id="103729"/>
    <lineage>
        <taxon>Bacteria</taxon>
        <taxon>Bacillati</taxon>
        <taxon>Actinomycetota</taxon>
        <taxon>Actinomycetes</taxon>
        <taxon>Pseudonocardiales</taxon>
        <taxon>Pseudonocardiaceae</taxon>
        <taxon>Actinokineospora</taxon>
    </lineage>
</organism>
<dbReference type="GO" id="GO:0003723">
    <property type="term" value="F:RNA binding"/>
    <property type="evidence" value="ECO:0007669"/>
    <property type="project" value="InterPro"/>
</dbReference>
<dbReference type="AlphaFoldDB" id="A0A9W6V998"/>
<evidence type="ECO:0000256" key="2">
    <source>
        <dbReference type="ARBA" id="ARBA00023163"/>
    </source>
</evidence>
<dbReference type="InterPro" id="IPR011006">
    <property type="entry name" value="CheY-like_superfamily"/>
</dbReference>
<dbReference type="InterPro" id="IPR029016">
    <property type="entry name" value="GAF-like_dom_sf"/>
</dbReference>
<proteinExistence type="predicted"/>
<evidence type="ECO:0000259" key="3">
    <source>
        <dbReference type="PROSITE" id="PS50921"/>
    </source>
</evidence>
<reference evidence="4" key="1">
    <citation type="submission" date="2023-02" db="EMBL/GenBank/DDBJ databases">
        <title>Actinokineospora globicatena NBRC 15670.</title>
        <authorList>
            <person name="Ichikawa N."/>
            <person name="Sato H."/>
            <person name="Tonouchi N."/>
        </authorList>
    </citation>
    <scope>NUCLEOTIDE SEQUENCE</scope>
    <source>
        <strain evidence="4">NBRC 15670</strain>
    </source>
</reference>
<keyword evidence="2" id="KW-0804">Transcription</keyword>
<dbReference type="Gene3D" id="3.30.450.40">
    <property type="match status" value="1"/>
</dbReference>
<feature type="domain" description="ANTAR" evidence="3">
    <location>
        <begin position="157"/>
        <end position="218"/>
    </location>
</feature>
<dbReference type="PIRSF" id="PIRSF036625">
    <property type="entry name" value="GAF_ANTAR"/>
    <property type="match status" value="1"/>
</dbReference>
<dbReference type="InterPro" id="IPR012074">
    <property type="entry name" value="GAF_ANTAR"/>
</dbReference>
<comment type="caution">
    <text evidence="4">The sequence shown here is derived from an EMBL/GenBank/DDBJ whole genome shotgun (WGS) entry which is preliminary data.</text>
</comment>
<accession>A0A9W6V998</accession>
<dbReference type="PROSITE" id="PS50921">
    <property type="entry name" value="ANTAR"/>
    <property type="match status" value="1"/>
</dbReference>
<keyword evidence="1" id="KW-0805">Transcription regulation</keyword>
<sequence>MTGVVSLAQELAEVTRLVAGDDVSSALGRFVARVIDTVPGCAHAAITVRTHRGDFETVGEHPVDLLEPGPVTEALIHHEPRRLDDAAADERWPTFSTQLLLAGWCGCVALPIPTSERGQAVFTLFSREPDQFDALSYDFVMLLALNAGVVFDNVSLYHHSTGLVEQLRTALTTRATIGQAQGLLMQRFGFDADTAFETLTRASQNANRKLRDVAAAMVTAHENRALQATLQEFQLSTPDPV</sequence>
<evidence type="ECO:0000313" key="4">
    <source>
        <dbReference type="EMBL" id="GLW90753.1"/>
    </source>
</evidence>
<dbReference type="InterPro" id="IPR005561">
    <property type="entry name" value="ANTAR"/>
</dbReference>
<dbReference type="RefSeq" id="WP_285609158.1">
    <property type="nucleotide sequence ID" value="NZ_BSSD01000002.1"/>
</dbReference>
<dbReference type="Pfam" id="PF03861">
    <property type="entry name" value="ANTAR"/>
    <property type="match status" value="1"/>
</dbReference>
<protein>
    <submittedName>
        <fullName evidence="4">ANTAR domain-containing protein</fullName>
    </submittedName>
</protein>
<gene>
    <name evidence="4" type="ORF">Aglo03_15690</name>
</gene>
<dbReference type="SUPFAM" id="SSF55781">
    <property type="entry name" value="GAF domain-like"/>
    <property type="match status" value="1"/>
</dbReference>
<dbReference type="InterPro" id="IPR036388">
    <property type="entry name" value="WH-like_DNA-bd_sf"/>
</dbReference>
<dbReference type="SMART" id="SM01012">
    <property type="entry name" value="ANTAR"/>
    <property type="match status" value="1"/>
</dbReference>
<evidence type="ECO:0000313" key="5">
    <source>
        <dbReference type="Proteomes" id="UP001165042"/>
    </source>
</evidence>
<keyword evidence="5" id="KW-1185">Reference proteome</keyword>
<dbReference type="EMBL" id="BSSD01000002">
    <property type="protein sequence ID" value="GLW90753.1"/>
    <property type="molecule type" value="Genomic_DNA"/>
</dbReference>